<keyword evidence="2" id="KW-0472">Membrane</keyword>
<dbReference type="GO" id="GO:0016702">
    <property type="term" value="F:oxidoreductase activity, acting on single donors with incorporation of molecular oxygen, incorporation of two atoms of oxygen"/>
    <property type="evidence" value="ECO:0007669"/>
    <property type="project" value="InterPro"/>
</dbReference>
<evidence type="ECO:0000313" key="4">
    <source>
        <dbReference type="Proteomes" id="UP000241769"/>
    </source>
</evidence>
<name>A0A2P6NYP3_9EUKA</name>
<keyword evidence="3" id="KW-0223">Dioxygenase</keyword>
<organism evidence="3 4">
    <name type="scientific">Planoprotostelium fungivorum</name>
    <dbReference type="NCBI Taxonomy" id="1890364"/>
    <lineage>
        <taxon>Eukaryota</taxon>
        <taxon>Amoebozoa</taxon>
        <taxon>Evosea</taxon>
        <taxon>Variosea</taxon>
        <taxon>Cavosteliida</taxon>
        <taxon>Cavosteliaceae</taxon>
        <taxon>Planoprotostelium</taxon>
    </lineage>
</organism>
<feature type="region of interest" description="Disordered" evidence="1">
    <location>
        <begin position="106"/>
        <end position="127"/>
    </location>
</feature>
<dbReference type="EMBL" id="MDYQ01000005">
    <property type="protein sequence ID" value="PRP89076.1"/>
    <property type="molecule type" value="Genomic_DNA"/>
</dbReference>
<dbReference type="PANTHER" id="PTHR34315">
    <property type="match status" value="1"/>
</dbReference>
<evidence type="ECO:0000256" key="2">
    <source>
        <dbReference type="SAM" id="Phobius"/>
    </source>
</evidence>
<dbReference type="OrthoDB" id="121380at2759"/>
<evidence type="ECO:0000313" key="3">
    <source>
        <dbReference type="EMBL" id="PRP89076.1"/>
    </source>
</evidence>
<dbReference type="PANTHER" id="PTHR34315:SF1">
    <property type="entry name" value="INTRADIOL RING-CLEAVAGE DIOXYGENASES DOMAIN-CONTAINING PROTEIN-RELATED"/>
    <property type="match status" value="1"/>
</dbReference>
<keyword evidence="2" id="KW-0812">Transmembrane</keyword>
<accession>A0A2P6NYP3</accession>
<protein>
    <submittedName>
        <fullName evidence="3">Extracellular dioxygenase</fullName>
    </submittedName>
</protein>
<proteinExistence type="predicted"/>
<dbReference type="AlphaFoldDB" id="A0A2P6NYP3"/>
<feature type="compositionally biased region" description="Low complexity" evidence="1">
    <location>
        <begin position="366"/>
        <end position="387"/>
    </location>
</feature>
<keyword evidence="3" id="KW-0560">Oxidoreductase</keyword>
<dbReference type="InParanoid" id="A0A2P6NYP3"/>
<evidence type="ECO:0000256" key="1">
    <source>
        <dbReference type="SAM" id="MobiDB-lite"/>
    </source>
</evidence>
<keyword evidence="4" id="KW-1185">Reference proteome</keyword>
<feature type="region of interest" description="Disordered" evidence="1">
    <location>
        <begin position="366"/>
        <end position="394"/>
    </location>
</feature>
<gene>
    <name evidence="3" type="ORF">PROFUN_01796</name>
</gene>
<comment type="caution">
    <text evidence="3">The sequence shown here is derived from an EMBL/GenBank/DDBJ whole genome shotgun (WGS) entry which is preliminary data.</text>
</comment>
<dbReference type="SUPFAM" id="SSF49482">
    <property type="entry name" value="Aromatic compound dioxygenase"/>
    <property type="match status" value="1"/>
</dbReference>
<reference evidence="3 4" key="1">
    <citation type="journal article" date="2018" name="Genome Biol. Evol.">
        <title>Multiple Roots of Fruiting Body Formation in Amoebozoa.</title>
        <authorList>
            <person name="Hillmann F."/>
            <person name="Forbes G."/>
            <person name="Novohradska S."/>
            <person name="Ferling I."/>
            <person name="Riege K."/>
            <person name="Groth M."/>
            <person name="Westermann M."/>
            <person name="Marz M."/>
            <person name="Spaller T."/>
            <person name="Winckler T."/>
            <person name="Schaap P."/>
            <person name="Glockner G."/>
        </authorList>
    </citation>
    <scope>NUCLEOTIDE SEQUENCE [LARGE SCALE GENOMIC DNA]</scope>
    <source>
        <strain evidence="3 4">Jena</strain>
    </source>
</reference>
<dbReference type="Gene3D" id="2.60.130.10">
    <property type="entry name" value="Aromatic compound dioxygenase"/>
    <property type="match status" value="1"/>
</dbReference>
<keyword evidence="2" id="KW-1133">Transmembrane helix</keyword>
<sequence>MHLWSQIDPIVPNVAYKPCLLATTPGDCTHSQSAYTIYFVSTPSWETSIICLATLDNDYYYLLHIKCSDRRQSILASLPELANWSVALSQRVVGFRRTRTESAKARHSNKRLGFTTPPLERPDYTNPQRPEGSAFCQFWRQNSRKPRLDVHPHAEERNRLVHAPCVAQKKTNFVTQFKTSAIFLLISGRTSHPLKNEQINDVSTCTGLTNLLVEFWQCDASGNYSTTSDGWLRGAQISGLNGDTHPSSITLTSEGNISIDSIFPGWPSHRAAHINLLVRGNYTTKGDIIYVGQIFFDDASTRLVASQDPYSTYAAGHPTNSKDSVWQTVSYPSTVNLTMILHDINNGLQGAIALTVNTSHSNVVTTSATPSTTSTTSSSIPTNVTVSGTTHKHDDKEPAGLKTFGTILGVGFVVILVVAIVVVCIVERRKIRQEIIQKATHHPNRFERHQLEEFE</sequence>
<dbReference type="InterPro" id="IPR015889">
    <property type="entry name" value="Intradiol_dOase_core"/>
</dbReference>
<dbReference type="GO" id="GO:0005506">
    <property type="term" value="F:iron ion binding"/>
    <property type="evidence" value="ECO:0007669"/>
    <property type="project" value="InterPro"/>
</dbReference>
<dbReference type="Proteomes" id="UP000241769">
    <property type="component" value="Unassembled WGS sequence"/>
</dbReference>
<feature type="transmembrane region" description="Helical" evidence="2">
    <location>
        <begin position="404"/>
        <end position="426"/>
    </location>
</feature>